<proteinExistence type="predicted"/>
<feature type="compositionally biased region" description="Low complexity" evidence="1">
    <location>
        <begin position="87"/>
        <end position="97"/>
    </location>
</feature>
<accession>A0A914USC6</accession>
<feature type="compositionally biased region" description="Polar residues" evidence="1">
    <location>
        <begin position="77"/>
        <end position="86"/>
    </location>
</feature>
<evidence type="ECO:0000313" key="3">
    <source>
        <dbReference type="WBParaSite" id="PSAMB.scaffold11size140128.g77.t1"/>
    </source>
</evidence>
<evidence type="ECO:0000313" key="2">
    <source>
        <dbReference type="Proteomes" id="UP000887566"/>
    </source>
</evidence>
<evidence type="ECO:0000256" key="1">
    <source>
        <dbReference type="SAM" id="MobiDB-lite"/>
    </source>
</evidence>
<feature type="compositionally biased region" description="Low complexity" evidence="1">
    <location>
        <begin position="124"/>
        <end position="143"/>
    </location>
</feature>
<sequence>MYILSASLTTVAFSEGTEFRDLLQGDIDIIEYLGSSDTPIDSPLGPSDGVSRGHTVQHLRVAAMMLNGNGVGGLQQQPTTSASGVSQQQQQNPQQLDAQRRRVTAPGNYVHPPRLPESPPETDSGAGSAGSPSSSSEQSPYSPDFQGYGRLWILG</sequence>
<keyword evidence="2" id="KW-1185">Reference proteome</keyword>
<name>A0A914USC6_9BILA</name>
<protein>
    <submittedName>
        <fullName evidence="3">Uncharacterized protein</fullName>
    </submittedName>
</protein>
<dbReference type="Proteomes" id="UP000887566">
    <property type="component" value="Unplaced"/>
</dbReference>
<feature type="region of interest" description="Disordered" evidence="1">
    <location>
        <begin position="69"/>
        <end position="155"/>
    </location>
</feature>
<reference evidence="3" key="1">
    <citation type="submission" date="2022-11" db="UniProtKB">
        <authorList>
            <consortium name="WormBaseParasite"/>
        </authorList>
    </citation>
    <scope>IDENTIFICATION</scope>
</reference>
<organism evidence="2 3">
    <name type="scientific">Plectus sambesii</name>
    <dbReference type="NCBI Taxonomy" id="2011161"/>
    <lineage>
        <taxon>Eukaryota</taxon>
        <taxon>Metazoa</taxon>
        <taxon>Ecdysozoa</taxon>
        <taxon>Nematoda</taxon>
        <taxon>Chromadorea</taxon>
        <taxon>Plectida</taxon>
        <taxon>Plectina</taxon>
        <taxon>Plectoidea</taxon>
        <taxon>Plectidae</taxon>
        <taxon>Plectus</taxon>
    </lineage>
</organism>
<dbReference type="WBParaSite" id="PSAMB.scaffold11size140128.g77.t1">
    <property type="protein sequence ID" value="PSAMB.scaffold11size140128.g77.t1"/>
    <property type="gene ID" value="PSAMB.scaffold11size140128.g77"/>
</dbReference>
<dbReference type="AlphaFoldDB" id="A0A914USC6"/>